<accession>A0A381RSR0</accession>
<dbReference type="EMBL" id="UINC01002017">
    <property type="protein sequence ID" value="SUZ91923.1"/>
    <property type="molecule type" value="Genomic_DNA"/>
</dbReference>
<dbReference type="Gene3D" id="1.10.600.10">
    <property type="entry name" value="Farnesyl Diphosphate Synthase"/>
    <property type="match status" value="1"/>
</dbReference>
<dbReference type="AlphaFoldDB" id="A0A381RSR0"/>
<sequence>MAQTNSPEGLPTPDAARRNQLLQGVLKGVSRSFFLTLRILPKDLREPVGLAYLLARIADTISDRFAEFAGSRMERLVILRSQVAGPAESRVLLELAAQSMEGVSSPQERALFDSLVDSFALLESLDEADREQVRWVVDTLIQGMEMDLVSFPAEDSEGLAALPAGADLDRYAYLVAGCVGEFWTNLTSAHESGLKGWDVDAMSATGVRFGKALQLTNVLRDIPRDLRNGRCYLPADELKAAGLVPEDLLDPANEARARAVLIPWMQIGLRHFQAAEEYVTAIPRRSVRLRLACLWPLLLGLETLARLARGGKWLNPDSTTKVSRWWVYRMMFLSLPAICSNTQLRRWIRGLRRQVQRSI</sequence>
<dbReference type="Pfam" id="PF00494">
    <property type="entry name" value="SQS_PSY"/>
    <property type="match status" value="1"/>
</dbReference>
<dbReference type="SUPFAM" id="SSF48576">
    <property type="entry name" value="Terpenoid synthases"/>
    <property type="match status" value="1"/>
</dbReference>
<dbReference type="SFLD" id="SFLDG01018">
    <property type="entry name" value="Squalene/Phytoene_Synthase_Lik"/>
    <property type="match status" value="1"/>
</dbReference>
<evidence type="ECO:0008006" key="2">
    <source>
        <dbReference type="Google" id="ProtNLM"/>
    </source>
</evidence>
<name>A0A381RSR0_9ZZZZ</name>
<gene>
    <name evidence="1" type="ORF">METZ01_LOCUS44777</name>
</gene>
<organism evidence="1">
    <name type="scientific">marine metagenome</name>
    <dbReference type="NCBI Taxonomy" id="408172"/>
    <lineage>
        <taxon>unclassified sequences</taxon>
        <taxon>metagenomes</taxon>
        <taxon>ecological metagenomes</taxon>
    </lineage>
</organism>
<dbReference type="PANTHER" id="PTHR31480">
    <property type="entry name" value="BIFUNCTIONAL LYCOPENE CYCLASE/PHYTOENE SYNTHASE"/>
    <property type="match status" value="1"/>
</dbReference>
<evidence type="ECO:0000313" key="1">
    <source>
        <dbReference type="EMBL" id="SUZ91923.1"/>
    </source>
</evidence>
<reference evidence="1" key="1">
    <citation type="submission" date="2018-05" db="EMBL/GenBank/DDBJ databases">
        <authorList>
            <person name="Lanie J.A."/>
            <person name="Ng W.-L."/>
            <person name="Kazmierczak K.M."/>
            <person name="Andrzejewski T.M."/>
            <person name="Davidsen T.M."/>
            <person name="Wayne K.J."/>
            <person name="Tettelin H."/>
            <person name="Glass J.I."/>
            <person name="Rusch D."/>
            <person name="Podicherti R."/>
            <person name="Tsui H.-C.T."/>
            <person name="Winkler M.E."/>
        </authorList>
    </citation>
    <scope>NUCLEOTIDE SEQUENCE</scope>
</reference>
<proteinExistence type="predicted"/>
<dbReference type="InterPro" id="IPR008949">
    <property type="entry name" value="Isoprenoid_synthase_dom_sf"/>
</dbReference>
<dbReference type="GO" id="GO:0016765">
    <property type="term" value="F:transferase activity, transferring alkyl or aryl (other than methyl) groups"/>
    <property type="evidence" value="ECO:0007669"/>
    <property type="project" value="UniProtKB-ARBA"/>
</dbReference>
<protein>
    <recommendedName>
        <fullName evidence="2">Farnesyl-diphosphate farnesyltransferase</fullName>
    </recommendedName>
</protein>
<dbReference type="InterPro" id="IPR002060">
    <property type="entry name" value="Squ/phyt_synthse"/>
</dbReference>
<dbReference type="SFLD" id="SFLDS00005">
    <property type="entry name" value="Isoprenoid_Synthase_Type_I"/>
    <property type="match status" value="1"/>
</dbReference>